<feature type="coiled-coil region" evidence="5">
    <location>
        <begin position="1048"/>
        <end position="1089"/>
    </location>
</feature>
<dbReference type="InterPro" id="IPR051877">
    <property type="entry name" value="Centriole_BasalBody_StrucProt"/>
</dbReference>
<evidence type="ECO:0000256" key="6">
    <source>
        <dbReference type="SAM" id="MobiDB-lite"/>
    </source>
</evidence>
<feature type="region of interest" description="Disordered" evidence="6">
    <location>
        <begin position="156"/>
        <end position="182"/>
    </location>
</feature>
<dbReference type="Gene3D" id="1.10.287.1490">
    <property type="match status" value="3"/>
</dbReference>
<dbReference type="PANTHER" id="PTHR20544:SF0">
    <property type="entry name" value="NUCLEOPROTEIN TPR_MLP1 DOMAIN-CONTAINING PROTEIN"/>
    <property type="match status" value="1"/>
</dbReference>
<evidence type="ECO:0000256" key="4">
    <source>
        <dbReference type="ARBA" id="ARBA00038123"/>
    </source>
</evidence>
<feature type="coiled-coil region" evidence="5">
    <location>
        <begin position="425"/>
        <end position="484"/>
    </location>
</feature>
<comment type="similarity">
    <text evidence="4">Belongs to the CEP135/TSGA10 family.</text>
</comment>
<proteinExistence type="inferred from homology"/>
<dbReference type="Proteomes" id="UP000747399">
    <property type="component" value="Unassembled WGS sequence"/>
</dbReference>
<keyword evidence="2" id="KW-0963">Cytoplasm</keyword>
<evidence type="ECO:0000256" key="5">
    <source>
        <dbReference type="SAM" id="Coils"/>
    </source>
</evidence>
<comment type="caution">
    <text evidence="7">The sequence shown here is derived from an EMBL/GenBank/DDBJ whole genome shotgun (WGS) entry which is preliminary data.</text>
</comment>
<dbReference type="EMBL" id="BNCO01000026">
    <property type="protein sequence ID" value="GIL57051.1"/>
    <property type="molecule type" value="Genomic_DNA"/>
</dbReference>
<evidence type="ECO:0000256" key="1">
    <source>
        <dbReference type="ARBA" id="ARBA00004114"/>
    </source>
</evidence>
<feature type="coiled-coil region" evidence="5">
    <location>
        <begin position="1389"/>
        <end position="1497"/>
    </location>
</feature>
<dbReference type="GO" id="GO:0005814">
    <property type="term" value="C:centriole"/>
    <property type="evidence" value="ECO:0007669"/>
    <property type="project" value="UniProtKB-SubCell"/>
</dbReference>
<gene>
    <name evidence="7" type="ORF">Vafri_12185</name>
</gene>
<feature type="coiled-coil region" evidence="5">
    <location>
        <begin position="1118"/>
        <end position="1292"/>
    </location>
</feature>
<comment type="subcellular location">
    <subcellularLocation>
        <location evidence="1">Cytoplasm</location>
        <location evidence="1">Cytoskeleton</location>
        <location evidence="1">Microtubule organizing center</location>
        <location evidence="1">Centrosome</location>
        <location evidence="1">Centriole</location>
    </subcellularLocation>
</comment>
<keyword evidence="5" id="KW-0175">Coiled coil</keyword>
<feature type="coiled-coil region" evidence="5">
    <location>
        <begin position="274"/>
        <end position="392"/>
    </location>
</feature>
<sequence length="1675" mass="179585">MDDRQLVVLRRKLDALSYSEPLDPSSAPLVQKLIEDLVHTTDSYRVTKQQCLKQSQEMAAFDSRLEAVRQESVRLQSENSQLHVLVMQHAERYDKQAREHYQTCKRLEDTIAELSYWKHHASEKLQAAERESSGLRKRCEDLVKLTDRLATGAATPLSVSPKISSPAPIRATPPPSPPHARQATVDVLQAANSRILSLQRQLADTTSELETLRQRVADDEDQIRRRDLEINRLGSRGGADSEVLALRARNDANESMILQLNGTIDSLGARLQQLEGFEAKCNQLEGAMQQAEAARAEAEARHRRSVQDHEALSREVAALRRELAALQDTSDRATELLAAGATDAEGTPASVLMLRKRLADARSEHERLLSQLGAIEEDRNALAQQAASLRAELEDSHFLLTEARANAGQAAAQQAGEVERLAGDLAARSAALRDAEARLAQARTEFESQQSALEQKHAAALASCEELRSRLEAAERSAASERSAVLSSQRTVSRLESELRVARSGQVALEQEAAALRQKLQDVSVGSVRAANALSSTEDEASRARQQAESLARDLAEERRRCEELRVVRDQLQLELERVVAQSEVLQQKCVMLQDHLANARQQLAVAETRATGAARELSGLGPLQQRCEELAEQARRAVAEAADAEAEAVRLRAQAEAAAEATARAERAVREARREAEMAREAEAQTRTQLRETELAAEAASKALKSAEAARDRALAESRLSAGDLACLRDQLAAETNSAEEAGSMARQIASRLAAAEREAAARQEECERAAAAVAAAEAAAAAARGREEEARAQGREWAERARKAEALLAELEVDVAQLRSGRQTDSSALRSLEEALAASRRDNDSLRAQVDQLTTLGLRGDATVQEFMANLKAMSADLRAAELRNADLASELAARQDEVAAWRGEAEQLRGLLRSLDGDRDTLQSELDSKAERLAVLQQQLEAAQQQAEESARLLALAEGRLAHIDARTREAEAELEALRQQLASEREAVRGLSGERQSLRDELRAVHEDLEMLVRENQVVTGELTAVAAQRDNASQESQRQSARAVGAEQLLRAKEAEAEDLRRVYEALATEHRRLQSGYSALEREGAMREAALQAKAAEASSLTEAQRAAQATINQYVMDLQAFERQVDNLSRQLSQAEADGEELARQREALLEEMRAAQQVRLGLERHREELQRQVAALDSQVAIGRARLDDAAAEASNLNQRLVMERNRVAELEGLLAGMRAREFRVELASDRNGGQLAVLGERNKALEQQVSTLQHQVGALQASREAQDRELARLRAEAMALAAAAAAAETSTATASVAGGVAAVAASVTKDQTALVNRLTAERDAAVQEVSRLRTTASSLEASSKGGALASFNACGDAAVGAGAAGDGTASTAAGALRVRISELEHRNGELLQELRTLQDTCRQQESLLAAANNELSALQSEHRRLVELVARLDQDKAQLAAEVSSARQHVTTASRRLAVVEQEAAAGVSRAQGQLKDEQVRRRQAERDFLELLASIEGAAGEGAAAAAAAQHGESAAAVAMRRLQELQAQVDALEGEKANLEEATSRARVTLAAMSAQMAGIQAEYDSTNAALSSITALAAAAAANATIGGAPGPPAALSRGDAHPQLRGVSSAGTRGGTVGGSGASGGGGGNFGAVGSIGGGPVGTAGGSGAGMSGGATAMGQRR</sequence>
<feature type="coiled-coil region" evidence="5">
    <location>
        <begin position="534"/>
        <end position="718"/>
    </location>
</feature>
<accession>A0A8J4B9B7</accession>
<keyword evidence="8" id="KW-1185">Reference proteome</keyword>
<keyword evidence="3" id="KW-0206">Cytoskeleton</keyword>
<protein>
    <recommendedName>
        <fullName evidence="9">Basal body protein</fullName>
    </recommendedName>
</protein>
<evidence type="ECO:0000256" key="2">
    <source>
        <dbReference type="ARBA" id="ARBA00022490"/>
    </source>
</evidence>
<name>A0A8J4B9B7_9CHLO</name>
<dbReference type="SUPFAM" id="SSF57997">
    <property type="entry name" value="Tropomyosin"/>
    <property type="match status" value="1"/>
</dbReference>
<feature type="coiled-coil region" evidence="5">
    <location>
        <begin position="188"/>
        <end position="222"/>
    </location>
</feature>
<evidence type="ECO:0008006" key="9">
    <source>
        <dbReference type="Google" id="ProtNLM"/>
    </source>
</evidence>
<feature type="coiled-coil region" evidence="5">
    <location>
        <begin position="1526"/>
        <end position="1560"/>
    </location>
</feature>
<evidence type="ECO:0000313" key="8">
    <source>
        <dbReference type="Proteomes" id="UP000747399"/>
    </source>
</evidence>
<organism evidence="7 8">
    <name type="scientific">Volvox africanus</name>
    <dbReference type="NCBI Taxonomy" id="51714"/>
    <lineage>
        <taxon>Eukaryota</taxon>
        <taxon>Viridiplantae</taxon>
        <taxon>Chlorophyta</taxon>
        <taxon>core chlorophytes</taxon>
        <taxon>Chlorophyceae</taxon>
        <taxon>CS clade</taxon>
        <taxon>Chlamydomonadales</taxon>
        <taxon>Volvocaceae</taxon>
        <taxon>Volvox</taxon>
    </lineage>
</organism>
<evidence type="ECO:0000256" key="3">
    <source>
        <dbReference type="ARBA" id="ARBA00023212"/>
    </source>
</evidence>
<feature type="coiled-coil region" evidence="5">
    <location>
        <begin position="90"/>
        <end position="145"/>
    </location>
</feature>
<feature type="coiled-coil region" evidence="5">
    <location>
        <begin position="747"/>
        <end position="1019"/>
    </location>
</feature>
<feature type="region of interest" description="Disordered" evidence="6">
    <location>
        <begin position="1605"/>
        <end position="1675"/>
    </location>
</feature>
<reference evidence="7" key="1">
    <citation type="journal article" date="2021" name="Proc. Natl. Acad. Sci. U.S.A.">
        <title>Three genomes in the algal genus Volvox reveal the fate of a haploid sex-determining region after a transition to homothallism.</title>
        <authorList>
            <person name="Yamamoto K."/>
            <person name="Hamaji T."/>
            <person name="Kawai-Toyooka H."/>
            <person name="Matsuzaki R."/>
            <person name="Takahashi F."/>
            <person name="Nishimura Y."/>
            <person name="Kawachi M."/>
            <person name="Noguchi H."/>
            <person name="Minakuchi Y."/>
            <person name="Umen J.G."/>
            <person name="Toyoda A."/>
            <person name="Nozaki H."/>
        </authorList>
    </citation>
    <scope>NUCLEOTIDE SEQUENCE</scope>
    <source>
        <strain evidence="7">NIES-3780</strain>
    </source>
</reference>
<dbReference type="PANTHER" id="PTHR20544">
    <property type="entry name" value="CENTROSOMAL PROTEIN CEP135"/>
    <property type="match status" value="1"/>
</dbReference>
<evidence type="ECO:0000313" key="7">
    <source>
        <dbReference type="EMBL" id="GIL57051.1"/>
    </source>
</evidence>
<feature type="compositionally biased region" description="Gly residues" evidence="6">
    <location>
        <begin position="1625"/>
        <end position="1666"/>
    </location>
</feature>